<protein>
    <submittedName>
        <fullName evidence="3">Septum formation family protein</fullName>
    </submittedName>
</protein>
<evidence type="ECO:0000313" key="4">
    <source>
        <dbReference type="Proteomes" id="UP000436181"/>
    </source>
</evidence>
<feature type="region of interest" description="Disordered" evidence="1">
    <location>
        <begin position="320"/>
        <end position="343"/>
    </location>
</feature>
<name>A0ABQ6VEE4_9CORY</name>
<feature type="domain" description="Septum formation-related" evidence="2">
    <location>
        <begin position="71"/>
        <end position="295"/>
    </location>
</feature>
<proteinExistence type="predicted"/>
<keyword evidence="4" id="KW-1185">Reference proteome</keyword>
<gene>
    <name evidence="3" type="ORF">F8377_01070</name>
</gene>
<dbReference type="RefSeq" id="WP_151842213.1">
    <property type="nucleotide sequence ID" value="NZ_CP061033.1"/>
</dbReference>
<evidence type="ECO:0000313" key="3">
    <source>
        <dbReference type="EMBL" id="KAB3522794.1"/>
    </source>
</evidence>
<accession>A0ABQ6VEE4</accession>
<dbReference type="Proteomes" id="UP000436181">
    <property type="component" value="Unassembled WGS sequence"/>
</dbReference>
<evidence type="ECO:0000256" key="1">
    <source>
        <dbReference type="SAM" id="MobiDB-lite"/>
    </source>
</evidence>
<sequence length="343" mass="36841">MTSDHRKPSTSSKSSSSEKTKIFLIVVLVLALCGGVAAAAYGFMSPDGSNPLSPANEEQKKQEAEFTNANTGSCITWTPANNGTNTNFTTVDCAQPHRFEVSAREDLSQYPTSEFGEDSAIPNLERQQQLTSQLCVGPTMSYLNGKLDPEGRYTISPILPPANSWDAGDRTMLCGVMVQDAQGRSVETTGLAAEQDQSAALPADTCVRADGDATVEVPCDQDHSWQVVSVVNLAEKFPDAWPTPEQQNEHLNEVCTEAARAYLGGDDQLYESTLTPFWTTLKQQSWDAGSRNVNCAVTFGHPGGGFAVLNGDVRQGFTIDGAAPEKRQKRPPLKNAPAAQPAP</sequence>
<dbReference type="InterPro" id="IPR026004">
    <property type="entry name" value="Septum_form"/>
</dbReference>
<evidence type="ECO:0000259" key="2">
    <source>
        <dbReference type="Pfam" id="PF13845"/>
    </source>
</evidence>
<dbReference type="Pfam" id="PF13845">
    <property type="entry name" value="Septum_form"/>
    <property type="match status" value="1"/>
</dbReference>
<organism evidence="3 4">
    <name type="scientific">Corynebacterium zhongnanshanii</name>
    <dbReference type="NCBI Taxonomy" id="2768834"/>
    <lineage>
        <taxon>Bacteria</taxon>
        <taxon>Bacillati</taxon>
        <taxon>Actinomycetota</taxon>
        <taxon>Actinomycetes</taxon>
        <taxon>Mycobacteriales</taxon>
        <taxon>Corynebacteriaceae</taxon>
        <taxon>Corynebacterium</taxon>
    </lineage>
</organism>
<dbReference type="EMBL" id="WBZJ01000001">
    <property type="protein sequence ID" value="KAB3522794.1"/>
    <property type="molecule type" value="Genomic_DNA"/>
</dbReference>
<reference evidence="3 4" key="1">
    <citation type="submission" date="2019-10" db="EMBL/GenBank/DDBJ databases">
        <title>Corynebacterium sp novel species isolated from the respiratory tract of Marmot.</title>
        <authorList>
            <person name="Zhang G."/>
        </authorList>
    </citation>
    <scope>NUCLEOTIDE SEQUENCE [LARGE SCALE GENOMIC DNA]</scope>
    <source>
        <strain evidence="3 4">336</strain>
    </source>
</reference>
<comment type="caution">
    <text evidence="3">The sequence shown here is derived from an EMBL/GenBank/DDBJ whole genome shotgun (WGS) entry which is preliminary data.</text>
</comment>